<dbReference type="InterPro" id="IPR028108">
    <property type="entry name" value="DUF4505"/>
</dbReference>
<dbReference type="PANTHER" id="PTHR31449">
    <property type="entry name" value="UPF0598 PROTEIN C8ORF82"/>
    <property type="match status" value="1"/>
</dbReference>
<keyword evidence="3" id="KW-1185">Reference proteome</keyword>
<reference evidence="2" key="1">
    <citation type="submission" date="2014-01" db="EMBL/GenBank/DDBJ databases">
        <authorList>
            <person name="Aslett M."/>
        </authorList>
    </citation>
    <scope>NUCLEOTIDE SEQUENCE</scope>
</reference>
<organism evidence="2 3">
    <name type="scientific">Trichuris trichiura</name>
    <name type="common">Whipworm</name>
    <name type="synonym">Trichocephalus trichiurus</name>
    <dbReference type="NCBI Taxonomy" id="36087"/>
    <lineage>
        <taxon>Eukaryota</taxon>
        <taxon>Metazoa</taxon>
        <taxon>Ecdysozoa</taxon>
        <taxon>Nematoda</taxon>
        <taxon>Enoplea</taxon>
        <taxon>Dorylaimia</taxon>
        <taxon>Trichinellida</taxon>
        <taxon>Trichuridae</taxon>
        <taxon>Trichuris</taxon>
    </lineage>
</organism>
<evidence type="ECO:0000313" key="2">
    <source>
        <dbReference type="EMBL" id="CDW53119.1"/>
    </source>
</evidence>
<reference evidence="2" key="2">
    <citation type="submission" date="2014-03" db="EMBL/GenBank/DDBJ databases">
        <title>The whipworm genome and dual-species transcriptomics of an intimate host-pathogen interaction.</title>
        <authorList>
            <person name="Foth B.J."/>
            <person name="Tsai I.J."/>
            <person name="Reid A.J."/>
            <person name="Bancroft A.J."/>
            <person name="Nichol S."/>
            <person name="Tracey A."/>
            <person name="Holroyd N."/>
            <person name="Cotton J.A."/>
            <person name="Stanley E.J."/>
            <person name="Zarowiecki M."/>
            <person name="Liu J.Z."/>
            <person name="Huckvale T."/>
            <person name="Cooper P.J."/>
            <person name="Grencis R.K."/>
            <person name="Berriman M."/>
        </authorList>
    </citation>
    <scope>NUCLEOTIDE SEQUENCE [LARGE SCALE GENOMIC DNA]</scope>
</reference>
<feature type="non-terminal residue" evidence="2">
    <location>
        <position position="1"/>
    </location>
</feature>
<dbReference type="OrthoDB" id="10260024at2759"/>
<gene>
    <name evidence="2" type="ORF">TTRE_0000138201</name>
</gene>
<sequence>SCGCRRFLSYVQGQSPCKFREYFYFIDHHGQVSKEYKEFLTFFFKRLRRNSTGRYENEFPYVSLCGTEHNYIRCDDRPIVYTAVTHAPDGNDALSYGNAGSKLTVPFEPQRLFMSSDTGRLYYPATEELGGVGLISSALAINIGSLFRYANNTNEPTHIQWRDKVYLLTNELSKIFASSKKSIQ</sequence>
<evidence type="ECO:0000313" key="3">
    <source>
        <dbReference type="Proteomes" id="UP000030665"/>
    </source>
</evidence>
<accession>A0A077YZC8</accession>
<comment type="similarity">
    <text evidence="1">Belongs to the UPF0598 family.</text>
</comment>
<proteinExistence type="inferred from homology"/>
<dbReference type="AlphaFoldDB" id="A0A077YZC8"/>
<dbReference type="Proteomes" id="UP000030665">
    <property type="component" value="Unassembled WGS sequence"/>
</dbReference>
<dbReference type="PANTHER" id="PTHR31449:SF3">
    <property type="entry name" value="UPF0598 PROTEIN C8ORF82"/>
    <property type="match status" value="1"/>
</dbReference>
<evidence type="ECO:0000256" key="1">
    <source>
        <dbReference type="ARBA" id="ARBA00006322"/>
    </source>
</evidence>
<dbReference type="Pfam" id="PF14956">
    <property type="entry name" value="DUF4505"/>
    <property type="match status" value="1"/>
</dbReference>
<dbReference type="STRING" id="36087.A0A077YZC8"/>
<protein>
    <submittedName>
        <fullName evidence="2">DUF4505 domain containing protein</fullName>
    </submittedName>
</protein>
<name>A0A077YZC8_TRITR</name>
<dbReference type="EMBL" id="HG805842">
    <property type="protein sequence ID" value="CDW53119.1"/>
    <property type="molecule type" value="Genomic_DNA"/>
</dbReference>